<name>A0A154P4W6_DUFNO</name>
<evidence type="ECO:0000313" key="3">
    <source>
        <dbReference type="Proteomes" id="UP000076502"/>
    </source>
</evidence>
<organism evidence="2 3">
    <name type="scientific">Dufourea novaeangliae</name>
    <name type="common">Sweat bee</name>
    <dbReference type="NCBI Taxonomy" id="178035"/>
    <lineage>
        <taxon>Eukaryota</taxon>
        <taxon>Metazoa</taxon>
        <taxon>Ecdysozoa</taxon>
        <taxon>Arthropoda</taxon>
        <taxon>Hexapoda</taxon>
        <taxon>Insecta</taxon>
        <taxon>Pterygota</taxon>
        <taxon>Neoptera</taxon>
        <taxon>Endopterygota</taxon>
        <taxon>Hymenoptera</taxon>
        <taxon>Apocrita</taxon>
        <taxon>Aculeata</taxon>
        <taxon>Apoidea</taxon>
        <taxon>Anthophila</taxon>
        <taxon>Halictidae</taxon>
        <taxon>Rophitinae</taxon>
        <taxon>Dufourea</taxon>
    </lineage>
</organism>
<keyword evidence="3" id="KW-1185">Reference proteome</keyword>
<dbReference type="Proteomes" id="UP000076502">
    <property type="component" value="Unassembled WGS sequence"/>
</dbReference>
<sequence>MCTMCQYKGEIHSQPDETQEMNINQCAVAGTILTGGSYVQMEEFLAAINIPCMSKKQFRKHHDEIVNSLIDAAEEEMISATEEE</sequence>
<dbReference type="AlphaFoldDB" id="A0A154P4W6"/>
<gene>
    <name evidence="2" type="ORF">WN55_07343</name>
</gene>
<reference evidence="2 3" key="1">
    <citation type="submission" date="2015-07" db="EMBL/GenBank/DDBJ databases">
        <title>The genome of Dufourea novaeangliae.</title>
        <authorList>
            <person name="Pan H."/>
            <person name="Kapheim K."/>
        </authorList>
    </citation>
    <scope>NUCLEOTIDE SEQUENCE [LARGE SCALE GENOMIC DNA]</scope>
    <source>
        <strain evidence="2">0120121106</strain>
        <tissue evidence="2">Whole body</tissue>
    </source>
</reference>
<dbReference type="EMBL" id="KQ434808">
    <property type="protein sequence ID" value="KZC06170.1"/>
    <property type="molecule type" value="Genomic_DNA"/>
</dbReference>
<dbReference type="Pfam" id="PF20700">
    <property type="entry name" value="Mutator"/>
    <property type="match status" value="1"/>
</dbReference>
<evidence type="ECO:0000259" key="1">
    <source>
        <dbReference type="Pfam" id="PF20700"/>
    </source>
</evidence>
<dbReference type="InterPro" id="IPR049012">
    <property type="entry name" value="Mutator_transp_dom"/>
</dbReference>
<accession>A0A154P4W6</accession>
<feature type="domain" description="Mutator-like transposase" evidence="1">
    <location>
        <begin position="2"/>
        <end position="84"/>
    </location>
</feature>
<protein>
    <recommendedName>
        <fullName evidence="1">Mutator-like transposase domain-containing protein</fullName>
    </recommendedName>
</protein>
<proteinExistence type="predicted"/>
<evidence type="ECO:0000313" key="2">
    <source>
        <dbReference type="EMBL" id="KZC06170.1"/>
    </source>
</evidence>